<protein>
    <recommendedName>
        <fullName evidence="3">DUF2332 domain-containing protein</fullName>
    </recommendedName>
</protein>
<dbReference type="InterPro" id="IPR011200">
    <property type="entry name" value="UCP012608"/>
</dbReference>
<keyword evidence="2" id="KW-1185">Reference proteome</keyword>
<gene>
    <name evidence="1" type="ORF">GCM10011395_02910</name>
</gene>
<reference evidence="2" key="1">
    <citation type="journal article" date="2019" name="Int. J. Syst. Evol. Microbiol.">
        <title>The Global Catalogue of Microorganisms (GCM) 10K type strain sequencing project: providing services to taxonomists for standard genome sequencing and annotation.</title>
        <authorList>
            <consortium name="The Broad Institute Genomics Platform"/>
            <consortium name="The Broad Institute Genome Sequencing Center for Infectious Disease"/>
            <person name="Wu L."/>
            <person name="Ma J."/>
        </authorList>
    </citation>
    <scope>NUCLEOTIDE SEQUENCE [LARGE SCALE GENOMIC DNA]</scope>
    <source>
        <strain evidence="2">CGMCC 1.10106</strain>
    </source>
</reference>
<evidence type="ECO:0008006" key="3">
    <source>
        <dbReference type="Google" id="ProtNLM"/>
    </source>
</evidence>
<organism evidence="1 2">
    <name type="scientific">Sphingomonas psychrolutea</name>
    <dbReference type="NCBI Taxonomy" id="1259676"/>
    <lineage>
        <taxon>Bacteria</taxon>
        <taxon>Pseudomonadati</taxon>
        <taxon>Pseudomonadota</taxon>
        <taxon>Alphaproteobacteria</taxon>
        <taxon>Sphingomonadales</taxon>
        <taxon>Sphingomonadaceae</taxon>
        <taxon>Sphingomonas</taxon>
    </lineage>
</organism>
<dbReference type="RefSeq" id="WP_188444989.1">
    <property type="nucleotide sequence ID" value="NZ_BMDW01000001.1"/>
</dbReference>
<evidence type="ECO:0000313" key="1">
    <source>
        <dbReference type="EMBL" id="GGA35963.1"/>
    </source>
</evidence>
<name>A0ABQ1G295_9SPHN</name>
<proteinExistence type="predicted"/>
<sequence length="345" mass="37519">MNMITRVVPRGELRHQAGIVRGLGSPFVAAVLEAGQRQLSRAPLTQTLIETWPGDPIDAALAMRFNAALHALARRNARPGLSALYRRHHDDFDGAIGEALVAEDAFIAAWMRHTPQTNEVGRAAAIAAALMVVQESFALPVELLEIGASCGLNLNLAHYGYDLAGVRAGVAESPVHVAPIWTGPPPIARSFSVVAARGIDLNPLSATDAKTRERLLSFVWADEPERAQRLEQALALAVVHPPRIDRGSAVPWLAQQLATPQDPDTCRVVFHSMVLQYMTLGDRDAIDAMIVAAGHRATPDRPIARISFERERAHAQVELTVTCWPGGAARLLATCHPYGNWINWR</sequence>
<evidence type="ECO:0000313" key="2">
    <source>
        <dbReference type="Proteomes" id="UP000618591"/>
    </source>
</evidence>
<comment type="caution">
    <text evidence="1">The sequence shown here is derived from an EMBL/GenBank/DDBJ whole genome shotgun (WGS) entry which is preliminary data.</text>
</comment>
<dbReference type="Pfam" id="PF10094">
    <property type="entry name" value="DUF2332"/>
    <property type="match status" value="1"/>
</dbReference>
<dbReference type="Proteomes" id="UP000618591">
    <property type="component" value="Unassembled WGS sequence"/>
</dbReference>
<dbReference type="EMBL" id="BMDW01000001">
    <property type="protein sequence ID" value="GGA35963.1"/>
    <property type="molecule type" value="Genomic_DNA"/>
</dbReference>
<dbReference type="PIRSF" id="PIRSF012608">
    <property type="entry name" value="UCP012608"/>
    <property type="match status" value="1"/>
</dbReference>
<accession>A0ABQ1G295</accession>